<organism evidence="1 2">
    <name type="scientific">Parasedimentitalea maritima</name>
    <dbReference type="NCBI Taxonomy" id="2578117"/>
    <lineage>
        <taxon>Bacteria</taxon>
        <taxon>Pseudomonadati</taxon>
        <taxon>Pseudomonadota</taxon>
        <taxon>Alphaproteobacteria</taxon>
        <taxon>Rhodobacterales</taxon>
        <taxon>Paracoccaceae</taxon>
        <taxon>Parasedimentitalea</taxon>
    </lineage>
</organism>
<reference evidence="1 2" key="1">
    <citation type="submission" date="2019-12" db="EMBL/GenBank/DDBJ databases">
        <authorList>
            <person name="Zhang Y.-J."/>
        </authorList>
    </citation>
    <scope>NUCLEOTIDE SEQUENCE [LARGE SCALE GENOMIC DNA]</scope>
    <source>
        <strain evidence="1 2">H18S-6</strain>
    </source>
</reference>
<dbReference type="EMBL" id="WSFO01000007">
    <property type="protein sequence ID" value="KAE9629270.1"/>
    <property type="molecule type" value="Genomic_DNA"/>
</dbReference>
<dbReference type="RefSeq" id="WP_158979884.1">
    <property type="nucleotide sequence ID" value="NZ_VAUA01000006.1"/>
</dbReference>
<gene>
    <name evidence="1" type="ORF">GP644_12680</name>
</gene>
<proteinExistence type="predicted"/>
<comment type="caution">
    <text evidence="1">The sequence shown here is derived from an EMBL/GenBank/DDBJ whole genome shotgun (WGS) entry which is preliminary data.</text>
</comment>
<sequence>MSETAAHPLAKSGALQVIMMRLRSLFGRAKLTPEQAETLATIKFPCC</sequence>
<dbReference type="Proteomes" id="UP000441586">
    <property type="component" value="Unassembled WGS sequence"/>
</dbReference>
<protein>
    <submittedName>
        <fullName evidence="1">Uncharacterized protein</fullName>
    </submittedName>
</protein>
<accession>A0A6A4RGI6</accession>
<evidence type="ECO:0000313" key="2">
    <source>
        <dbReference type="Proteomes" id="UP000441586"/>
    </source>
</evidence>
<evidence type="ECO:0000313" key="1">
    <source>
        <dbReference type="EMBL" id="KAE9629270.1"/>
    </source>
</evidence>
<dbReference type="AlphaFoldDB" id="A0A6A4RGI6"/>
<name>A0A6A4RGI6_9RHOB</name>